<dbReference type="CDD" id="cd06174">
    <property type="entry name" value="MFS"/>
    <property type="match status" value="1"/>
</dbReference>
<dbReference type="GO" id="GO:0022857">
    <property type="term" value="F:transmembrane transporter activity"/>
    <property type="evidence" value="ECO:0007669"/>
    <property type="project" value="InterPro"/>
</dbReference>
<keyword evidence="4 6" id="KW-1133">Transmembrane helix</keyword>
<gene>
    <name evidence="8" type="ORF">JTBM06_V1_270007</name>
</gene>
<evidence type="ECO:0000256" key="3">
    <source>
        <dbReference type="ARBA" id="ARBA00022692"/>
    </source>
</evidence>
<dbReference type="InterPro" id="IPR036259">
    <property type="entry name" value="MFS_trans_sf"/>
</dbReference>
<feature type="transmembrane region" description="Helical" evidence="6">
    <location>
        <begin position="290"/>
        <end position="308"/>
    </location>
</feature>
<evidence type="ECO:0000256" key="4">
    <source>
        <dbReference type="ARBA" id="ARBA00022989"/>
    </source>
</evidence>
<evidence type="ECO:0000256" key="1">
    <source>
        <dbReference type="ARBA" id="ARBA00004651"/>
    </source>
</evidence>
<dbReference type="Gene3D" id="1.20.1250.20">
    <property type="entry name" value="MFS general substrate transporter like domains"/>
    <property type="match status" value="2"/>
</dbReference>
<dbReference type="PANTHER" id="PTHR43124:SF3">
    <property type="entry name" value="CHLORAMPHENICOL EFFLUX PUMP RV0191"/>
    <property type="match status" value="1"/>
</dbReference>
<keyword evidence="5 6" id="KW-0472">Membrane</keyword>
<name>A0A7D9H4A9_9GAMM</name>
<feature type="transmembrane region" description="Helical" evidence="6">
    <location>
        <begin position="351"/>
        <end position="376"/>
    </location>
</feature>
<dbReference type="InterPro" id="IPR011701">
    <property type="entry name" value="MFS"/>
</dbReference>
<feature type="domain" description="Major facilitator superfamily (MFS) profile" evidence="7">
    <location>
        <begin position="7"/>
        <end position="411"/>
    </location>
</feature>
<dbReference type="InterPro" id="IPR020846">
    <property type="entry name" value="MFS_dom"/>
</dbReference>
<keyword evidence="3 6" id="KW-0812">Transmembrane</keyword>
<comment type="subcellular location">
    <subcellularLocation>
        <location evidence="1">Cell membrane</location>
        <topology evidence="1">Multi-pass membrane protein</topology>
    </subcellularLocation>
</comment>
<evidence type="ECO:0000259" key="7">
    <source>
        <dbReference type="PROSITE" id="PS50850"/>
    </source>
</evidence>
<proteinExistence type="predicted"/>
<dbReference type="Pfam" id="PF07690">
    <property type="entry name" value="MFS_1"/>
    <property type="match status" value="1"/>
</dbReference>
<feature type="transmembrane region" description="Helical" evidence="6">
    <location>
        <begin position="101"/>
        <end position="120"/>
    </location>
</feature>
<keyword evidence="2" id="KW-1003">Cell membrane</keyword>
<sequence length="422" mass="44937">MKRIKQIIVLIVAGEMIFSLPFHTARFFRPTFLDVFGFSNTELGDMFAVYGITAMVAYFPGGVIADRFSGRKLLTLSMVLTALGGFYMATFPAGISMALLYGYWGVTTILLFWAAVHKATRDWGGDLSQGKAFGILDGGRGLVAAVFAVFAVAVLASLLPADVASATGAEQRSAFRSVILLYSTATALVGLMTWFLLPDTAAGPSSDSLAGSMNGAIEALGRPIVWAKASIIICAYCGYKGLDNLSLYAVQVLGMNEVEGARLFAYASYLRPVAAVVAGILADRFVASRTIGVTFVVLIVSFGILSVATPTTGWLAIIYINIFISAFAVFAIRGIYYALLQETGTAPEMTGTTVGIMSFVGYTPEIFFAPIAGRILDAAPGIPGHQNYFLFLATISLIGLAVVFYLVRIIKRSTLAPDVVPT</sequence>
<dbReference type="EMBL" id="LR633967">
    <property type="protein sequence ID" value="VUX56078.1"/>
    <property type="molecule type" value="Genomic_DNA"/>
</dbReference>
<feature type="transmembrane region" description="Helical" evidence="6">
    <location>
        <begin position="47"/>
        <end position="66"/>
    </location>
</feature>
<protein>
    <submittedName>
        <fullName evidence="8">Major facilitator family protein</fullName>
    </submittedName>
</protein>
<feature type="transmembrane region" description="Helical" evidence="6">
    <location>
        <begin position="388"/>
        <end position="407"/>
    </location>
</feature>
<evidence type="ECO:0000256" key="6">
    <source>
        <dbReference type="SAM" id="Phobius"/>
    </source>
</evidence>
<feature type="transmembrane region" description="Helical" evidence="6">
    <location>
        <begin position="141"/>
        <end position="159"/>
    </location>
</feature>
<evidence type="ECO:0000256" key="2">
    <source>
        <dbReference type="ARBA" id="ARBA00022475"/>
    </source>
</evidence>
<accession>A0A7D9H4A9</accession>
<dbReference type="GO" id="GO:0005886">
    <property type="term" value="C:plasma membrane"/>
    <property type="evidence" value="ECO:0007669"/>
    <property type="project" value="UniProtKB-SubCell"/>
</dbReference>
<feature type="transmembrane region" description="Helical" evidence="6">
    <location>
        <begin position="73"/>
        <end position="95"/>
    </location>
</feature>
<evidence type="ECO:0000256" key="5">
    <source>
        <dbReference type="ARBA" id="ARBA00023136"/>
    </source>
</evidence>
<feature type="transmembrane region" description="Helical" evidence="6">
    <location>
        <begin position="179"/>
        <end position="197"/>
    </location>
</feature>
<dbReference type="InterPro" id="IPR050189">
    <property type="entry name" value="MFS_Efflux_Transporters"/>
</dbReference>
<dbReference type="PROSITE" id="PS50850">
    <property type="entry name" value="MFS"/>
    <property type="match status" value="1"/>
</dbReference>
<feature type="transmembrane region" description="Helical" evidence="6">
    <location>
        <begin position="7"/>
        <end position="27"/>
    </location>
</feature>
<dbReference type="PANTHER" id="PTHR43124">
    <property type="entry name" value="PURINE EFFLUX PUMP PBUE"/>
    <property type="match status" value="1"/>
</dbReference>
<reference evidence="8" key="1">
    <citation type="submission" date="2019-07" db="EMBL/GenBank/DDBJ databases">
        <authorList>
            <person name="Weber M."/>
            <person name="Kostadinov I."/>
            <person name="Kostadinov D I."/>
        </authorList>
    </citation>
    <scope>NUCLEOTIDE SEQUENCE</scope>
    <source>
        <strain evidence="8">Gfbio:sag-sample-m06:053724c1-46a9-4a36-b237-ea2bf867836b</strain>
    </source>
</reference>
<dbReference type="AlphaFoldDB" id="A0A7D9H4A9"/>
<organism evidence="8">
    <name type="scientific">uncultured Woeseiaceae bacterium</name>
    <dbReference type="NCBI Taxonomy" id="1983305"/>
    <lineage>
        <taxon>Bacteria</taxon>
        <taxon>Pseudomonadati</taxon>
        <taxon>Pseudomonadota</taxon>
        <taxon>Gammaproteobacteria</taxon>
        <taxon>Woeseiales</taxon>
        <taxon>Woeseiaceae</taxon>
        <taxon>environmental samples</taxon>
    </lineage>
</organism>
<dbReference type="SUPFAM" id="SSF103473">
    <property type="entry name" value="MFS general substrate transporter"/>
    <property type="match status" value="1"/>
</dbReference>
<feature type="transmembrane region" description="Helical" evidence="6">
    <location>
        <begin position="314"/>
        <end position="339"/>
    </location>
</feature>
<evidence type="ECO:0000313" key="8">
    <source>
        <dbReference type="EMBL" id="VUX56078.1"/>
    </source>
</evidence>